<feature type="transmembrane region" description="Helical" evidence="6">
    <location>
        <begin position="388"/>
        <end position="407"/>
    </location>
</feature>
<keyword evidence="5 6" id="KW-0472">Membrane</keyword>
<dbReference type="InterPro" id="IPR050833">
    <property type="entry name" value="Poly_Biosynth_Transport"/>
</dbReference>
<feature type="transmembrane region" description="Helical" evidence="6">
    <location>
        <begin position="327"/>
        <end position="348"/>
    </location>
</feature>
<dbReference type="Proteomes" id="UP000505210">
    <property type="component" value="Chromosome"/>
</dbReference>
<keyword evidence="8" id="KW-1185">Reference proteome</keyword>
<accession>A0A6M8BSJ3</accession>
<feature type="transmembrane region" description="Helical" evidence="6">
    <location>
        <begin position="448"/>
        <end position="469"/>
    </location>
</feature>
<comment type="subcellular location">
    <subcellularLocation>
        <location evidence="1">Cell membrane</location>
        <topology evidence="1">Multi-pass membrane protein</topology>
    </subcellularLocation>
</comment>
<feature type="transmembrane region" description="Helical" evidence="6">
    <location>
        <begin position="12"/>
        <end position="34"/>
    </location>
</feature>
<reference evidence="7 8" key="1">
    <citation type="submission" date="2020-05" db="EMBL/GenBank/DDBJ databases">
        <title>Complete genome sequence of of a novel Thermoleptolyngbya strain isolated from hot springs of Ganzi, Sichuan China.</title>
        <authorList>
            <person name="Tang J."/>
            <person name="Daroch M."/>
            <person name="Li L."/>
            <person name="Waleron K."/>
            <person name="Waleron M."/>
            <person name="Waleron M."/>
        </authorList>
    </citation>
    <scope>NUCLEOTIDE SEQUENCE [LARGE SCALE GENOMIC DNA]</scope>
    <source>
        <strain evidence="7 8">PKUAC-SCTA183</strain>
    </source>
</reference>
<proteinExistence type="predicted"/>
<keyword evidence="4 6" id="KW-1133">Transmembrane helix</keyword>
<evidence type="ECO:0000256" key="6">
    <source>
        <dbReference type="SAM" id="Phobius"/>
    </source>
</evidence>
<evidence type="ECO:0000256" key="1">
    <source>
        <dbReference type="ARBA" id="ARBA00004651"/>
    </source>
</evidence>
<dbReference type="PANTHER" id="PTHR30250">
    <property type="entry name" value="PST FAMILY PREDICTED COLANIC ACID TRANSPORTER"/>
    <property type="match status" value="1"/>
</dbReference>
<evidence type="ECO:0000256" key="2">
    <source>
        <dbReference type="ARBA" id="ARBA00022475"/>
    </source>
</evidence>
<feature type="transmembrane region" description="Helical" evidence="6">
    <location>
        <begin position="419"/>
        <end position="436"/>
    </location>
</feature>
<dbReference type="PANTHER" id="PTHR30250:SF11">
    <property type="entry name" value="O-ANTIGEN TRANSPORTER-RELATED"/>
    <property type="match status" value="1"/>
</dbReference>
<evidence type="ECO:0000256" key="3">
    <source>
        <dbReference type="ARBA" id="ARBA00022692"/>
    </source>
</evidence>
<feature type="transmembrane region" description="Helical" evidence="6">
    <location>
        <begin position="289"/>
        <end position="307"/>
    </location>
</feature>
<dbReference type="KEGG" id="theu:HPC62_22670"/>
<sequence length="475" mass="53147">MGKRLLGNSFSIFVTRLTQSITTFALSAFIARLLGAYELGQYLLAFGYYFIFMSLASQGVKVLFTRELSRHPEQTPTYLVSGTLLQLLFSTIAYAVLVLIVYFLPYQDNTTLVCYVMGLTIFPFSLSNISEAIFQSKEKMYLITATTVPVYILRLPVMIWAMQAGYGVVGLSLVMFFSEILILFFQWGLLLRSVMPCWKIDRAFIRQSVQSVRTFVAIEGVSVINARMQILILSVLGGEVIVGLYGAIMQLMQPFDILSTSLTVGVFPSISKAVDLGQHKQRQLAEMSMEMLLMVSLPLVTALIFFGKELLNLVYHRPDFGNAAVPLAIVSLGLIASSYIRPLSYLLVANRLEHINMREVMVTTTLTGITGIILISQFQLMGAAVCVLLMRFISLGQYVYGVSFNLFSVRFWKSLKRPLLITALMTLVFWVLESHVQEILKITTISTVVYLLLVGAMVTFQAGGVRVVYTKLLQK</sequence>
<evidence type="ECO:0000256" key="5">
    <source>
        <dbReference type="ARBA" id="ARBA00023136"/>
    </source>
</evidence>
<gene>
    <name evidence="7" type="ORF">HPC62_22670</name>
</gene>
<dbReference type="Pfam" id="PF13440">
    <property type="entry name" value="Polysacc_synt_3"/>
    <property type="match status" value="1"/>
</dbReference>
<feature type="transmembrane region" description="Helical" evidence="6">
    <location>
        <begin position="360"/>
        <end position="382"/>
    </location>
</feature>
<evidence type="ECO:0000313" key="8">
    <source>
        <dbReference type="Proteomes" id="UP000505210"/>
    </source>
</evidence>
<feature type="transmembrane region" description="Helical" evidence="6">
    <location>
        <begin position="230"/>
        <end position="251"/>
    </location>
</feature>
<name>A0A6M8BSJ3_9CYAN</name>
<organism evidence="7 8">
    <name type="scientific">Thermoleptolyngbya sichuanensis A183</name>
    <dbReference type="NCBI Taxonomy" id="2737172"/>
    <lineage>
        <taxon>Bacteria</taxon>
        <taxon>Bacillati</taxon>
        <taxon>Cyanobacteriota</taxon>
        <taxon>Cyanophyceae</taxon>
        <taxon>Oculatellales</taxon>
        <taxon>Oculatellaceae</taxon>
        <taxon>Thermoleptolyngbya</taxon>
        <taxon>Thermoleptolyngbya sichuanensis</taxon>
    </lineage>
</organism>
<keyword evidence="3 6" id="KW-0812">Transmembrane</keyword>
<feature type="transmembrane region" description="Helical" evidence="6">
    <location>
        <begin position="141"/>
        <end position="162"/>
    </location>
</feature>
<dbReference type="GO" id="GO:0005886">
    <property type="term" value="C:plasma membrane"/>
    <property type="evidence" value="ECO:0007669"/>
    <property type="project" value="UniProtKB-SubCell"/>
</dbReference>
<feature type="transmembrane region" description="Helical" evidence="6">
    <location>
        <begin position="168"/>
        <end position="190"/>
    </location>
</feature>
<feature type="transmembrane region" description="Helical" evidence="6">
    <location>
        <begin position="84"/>
        <end position="104"/>
    </location>
</feature>
<feature type="transmembrane region" description="Helical" evidence="6">
    <location>
        <begin position="46"/>
        <end position="64"/>
    </location>
</feature>
<keyword evidence="2" id="KW-1003">Cell membrane</keyword>
<evidence type="ECO:0000313" key="7">
    <source>
        <dbReference type="EMBL" id="QKD85145.1"/>
    </source>
</evidence>
<dbReference type="AlphaFoldDB" id="A0A6M8BSJ3"/>
<evidence type="ECO:0000256" key="4">
    <source>
        <dbReference type="ARBA" id="ARBA00022989"/>
    </source>
</evidence>
<feature type="transmembrane region" description="Helical" evidence="6">
    <location>
        <begin position="110"/>
        <end position="129"/>
    </location>
</feature>
<protein>
    <submittedName>
        <fullName evidence="7">Oligosaccharide flippase family protein</fullName>
    </submittedName>
</protein>
<dbReference type="EMBL" id="CP053661">
    <property type="protein sequence ID" value="QKD85145.1"/>
    <property type="molecule type" value="Genomic_DNA"/>
</dbReference>